<keyword evidence="4" id="KW-0521">NADP</keyword>
<dbReference type="GO" id="GO:0052650">
    <property type="term" value="F:all-trans-retinol dehydrogenase (NADP+) activity"/>
    <property type="evidence" value="ECO:0007669"/>
    <property type="project" value="UniProtKB-ARBA"/>
</dbReference>
<evidence type="ECO:0000256" key="7">
    <source>
        <dbReference type="ARBA" id="ARBA00023098"/>
    </source>
</evidence>
<dbReference type="PROSITE" id="PS00061">
    <property type="entry name" value="ADH_SHORT"/>
    <property type="match status" value="1"/>
</dbReference>
<dbReference type="InterPro" id="IPR036291">
    <property type="entry name" value="NAD(P)-bd_dom_sf"/>
</dbReference>
<dbReference type="InterPro" id="IPR020904">
    <property type="entry name" value="Sc_DH/Rdtase_CS"/>
</dbReference>
<evidence type="ECO:0000256" key="1">
    <source>
        <dbReference type="ARBA" id="ARBA00004141"/>
    </source>
</evidence>
<dbReference type="SUPFAM" id="SSF51735">
    <property type="entry name" value="NAD(P)-binding Rossmann-fold domains"/>
    <property type="match status" value="1"/>
</dbReference>
<evidence type="ECO:0000256" key="10">
    <source>
        <dbReference type="ARBA" id="ARBA00068717"/>
    </source>
</evidence>
<dbReference type="Pfam" id="PF00106">
    <property type="entry name" value="adh_short"/>
    <property type="match status" value="1"/>
</dbReference>
<reference evidence="13 14" key="1">
    <citation type="submission" date="2021-06" db="EMBL/GenBank/DDBJ databases">
        <title>Caerostris darwini draft genome.</title>
        <authorList>
            <person name="Kono N."/>
            <person name="Arakawa K."/>
        </authorList>
    </citation>
    <scope>NUCLEOTIDE SEQUENCE [LARGE SCALE GENOMIC DNA]</scope>
</reference>
<evidence type="ECO:0000256" key="3">
    <source>
        <dbReference type="ARBA" id="ARBA00022692"/>
    </source>
</evidence>
<dbReference type="PRINTS" id="PR00081">
    <property type="entry name" value="GDHRDH"/>
</dbReference>
<dbReference type="PRINTS" id="PR00080">
    <property type="entry name" value="SDRFAMILY"/>
</dbReference>
<evidence type="ECO:0000256" key="2">
    <source>
        <dbReference type="ARBA" id="ARBA00006484"/>
    </source>
</evidence>
<dbReference type="CDD" id="cd05339">
    <property type="entry name" value="17beta-HSDXI-like_SDR_c"/>
    <property type="match status" value="1"/>
</dbReference>
<accession>A0AAV4RYW4</accession>
<evidence type="ECO:0000313" key="14">
    <source>
        <dbReference type="Proteomes" id="UP001054837"/>
    </source>
</evidence>
<evidence type="ECO:0000256" key="6">
    <source>
        <dbReference type="ARBA" id="ARBA00023002"/>
    </source>
</evidence>
<evidence type="ECO:0000256" key="11">
    <source>
        <dbReference type="ARBA" id="ARBA00082544"/>
    </source>
</evidence>
<keyword evidence="5" id="KW-1133">Transmembrane helix</keyword>
<keyword evidence="14" id="KW-1185">Reference proteome</keyword>
<evidence type="ECO:0000256" key="5">
    <source>
        <dbReference type="ARBA" id="ARBA00022989"/>
    </source>
</evidence>
<dbReference type="PANTHER" id="PTHR24322:SF748">
    <property type="entry name" value="FI23927P1-RELATED"/>
    <property type="match status" value="1"/>
</dbReference>
<proteinExistence type="inferred from homology"/>
<dbReference type="Gene3D" id="3.40.50.720">
    <property type="entry name" value="NAD(P)-binding Rossmann-like Domain"/>
    <property type="match status" value="1"/>
</dbReference>
<keyword evidence="3" id="KW-0812">Transmembrane</keyword>
<comment type="similarity">
    <text evidence="2 12">Belongs to the short-chain dehydrogenases/reductases (SDR) family.</text>
</comment>
<evidence type="ECO:0000256" key="8">
    <source>
        <dbReference type="ARBA" id="ARBA00023136"/>
    </source>
</evidence>
<evidence type="ECO:0000313" key="13">
    <source>
        <dbReference type="EMBL" id="GIY25556.1"/>
    </source>
</evidence>
<gene>
    <name evidence="13" type="primary">SDR16C5</name>
    <name evidence="13" type="ORF">CDAR_262771</name>
</gene>
<comment type="caution">
    <text evidence="13">The sequence shown here is derived from an EMBL/GenBank/DDBJ whole genome shotgun (WGS) entry which is preliminary data.</text>
</comment>
<comment type="function">
    <text evidence="9">Catalyzes the reduction of all-trans-retinal to all-trans-retinol in the presence of NADPH.</text>
</comment>
<organism evidence="13 14">
    <name type="scientific">Caerostris darwini</name>
    <dbReference type="NCBI Taxonomy" id="1538125"/>
    <lineage>
        <taxon>Eukaryota</taxon>
        <taxon>Metazoa</taxon>
        <taxon>Ecdysozoa</taxon>
        <taxon>Arthropoda</taxon>
        <taxon>Chelicerata</taxon>
        <taxon>Arachnida</taxon>
        <taxon>Araneae</taxon>
        <taxon>Araneomorphae</taxon>
        <taxon>Entelegynae</taxon>
        <taxon>Araneoidea</taxon>
        <taxon>Araneidae</taxon>
        <taxon>Caerostris</taxon>
    </lineage>
</organism>
<sequence>MILFFVPLKFKAKDITGELVLVTGSGSGLGRNIAIKFAENGCNVVLWDINALGNSETAAMVREKGSLAYTYEVDVTNSEAVYSAAEQVKKDAGIVTIVINNAGIVVGKPILNLEDNMIRKVFDVNVLSHFWIIKAFLPDMLKNDRGHLVTISSLAGLGGSPKLADYCASKFAACGLMEALQVELHSQGRRNIHTTVICPYFINTGMFNGAATRVFQNLEPDYAADQILTAVLCNKSLVLIPRFFHLLYYLKVLMPARAFLALHDATGGTESMNTFTGRNAKHLRID</sequence>
<dbReference type="EMBL" id="BPLQ01006841">
    <property type="protein sequence ID" value="GIY25556.1"/>
    <property type="molecule type" value="Genomic_DNA"/>
</dbReference>
<keyword evidence="7" id="KW-0443">Lipid metabolism</keyword>
<evidence type="ECO:0000256" key="4">
    <source>
        <dbReference type="ARBA" id="ARBA00022857"/>
    </source>
</evidence>
<dbReference type="PANTHER" id="PTHR24322">
    <property type="entry name" value="PKSB"/>
    <property type="match status" value="1"/>
</dbReference>
<evidence type="ECO:0000256" key="9">
    <source>
        <dbReference type="ARBA" id="ARBA00059620"/>
    </source>
</evidence>
<protein>
    <recommendedName>
        <fullName evidence="10">Short-chain dehydrogenase/reductase 3</fullName>
    </recommendedName>
    <alternativeName>
        <fullName evidence="11">Retinal short-chain dehydrogenase/reductase 1</fullName>
    </alternativeName>
</protein>
<dbReference type="Proteomes" id="UP001054837">
    <property type="component" value="Unassembled WGS sequence"/>
</dbReference>
<comment type="subcellular location">
    <subcellularLocation>
        <location evidence="1">Membrane</location>
        <topology evidence="1">Multi-pass membrane protein</topology>
    </subcellularLocation>
</comment>
<name>A0AAV4RYW4_9ARAC</name>
<keyword evidence="8" id="KW-0472">Membrane</keyword>
<dbReference type="FunFam" id="3.40.50.720:FF:000131">
    <property type="entry name" value="Short-chain dehydrogenase/reductase 3"/>
    <property type="match status" value="1"/>
</dbReference>
<dbReference type="GO" id="GO:0005811">
    <property type="term" value="C:lipid droplet"/>
    <property type="evidence" value="ECO:0007669"/>
    <property type="project" value="TreeGrafter"/>
</dbReference>
<evidence type="ECO:0000256" key="12">
    <source>
        <dbReference type="RuleBase" id="RU000363"/>
    </source>
</evidence>
<dbReference type="InterPro" id="IPR002347">
    <property type="entry name" value="SDR_fam"/>
</dbReference>
<dbReference type="GO" id="GO:0016020">
    <property type="term" value="C:membrane"/>
    <property type="evidence" value="ECO:0007669"/>
    <property type="project" value="UniProtKB-SubCell"/>
</dbReference>
<dbReference type="AlphaFoldDB" id="A0AAV4RYW4"/>
<keyword evidence="6" id="KW-0560">Oxidoreductase</keyword>